<keyword evidence="5" id="KW-0732">Signal</keyword>
<name>A0A2T9Y7G5_9FUNG</name>
<dbReference type="Pfam" id="PF16782">
    <property type="entry name" value="SIL1"/>
    <property type="match status" value="1"/>
</dbReference>
<dbReference type="Gene3D" id="1.25.10.10">
    <property type="entry name" value="Leucine-rich Repeat Variant"/>
    <property type="match status" value="1"/>
</dbReference>
<sequence>MKISAVLYIYLGYCSCHAIGLNSDIQHTTKNIDGKEYICVKSSSSQYDDCYPKVFEPSDEYQPIREGQIVPSGLRYSIDMQTGEKKAKLIQVSEKAQEQNGDSLYMGKQPGKQHVLKLGENQNDNLEHQGLVLVETPENNNDLSQGKLPNIELKHLKNSENPPKVQIQLPDHQVILNGLKYSEKNNTQKILDGEIFDDSKNIFGAKKENIVNNFSKLYKFEEFFGNPNENKNVKQVLNILSELEDLAHESSYGIAIVSSDLLFNTLVGFDHNYPFVTDDTNDNKASQEIINQIHAKKAMVLGSSLQNNPEAQKIAIENRNAMTILLKLFNQEKNKKVQGHLIYAISGLVRGNQNAKDIFQSHRGLQTFLDTFKAHAKSQHIKNLNDKKYNTISNDISFNSDMDSSRLRKKLIVFFEDNYNPSMMPSSPGNVVAQDKDVNPDKNLKLSMNSEDTTILMNWCSSLRGWLNVIEANRAPQKIKSEITLIVQSYTTLSALYPRICPKADFRFHE</sequence>
<dbReference type="Proteomes" id="UP000245699">
    <property type="component" value="Unassembled WGS sequence"/>
</dbReference>
<dbReference type="InterPro" id="IPR011989">
    <property type="entry name" value="ARM-like"/>
</dbReference>
<evidence type="ECO:0000256" key="4">
    <source>
        <dbReference type="ARBA" id="ARBA00022448"/>
    </source>
</evidence>
<dbReference type="InterPro" id="IPR031884">
    <property type="entry name" value="Sil1_fungi"/>
</dbReference>
<keyword evidence="10" id="KW-1185">Reference proteome</keyword>
<dbReference type="AlphaFoldDB" id="A0A2T9Y7G5"/>
<dbReference type="GO" id="GO:0000774">
    <property type="term" value="F:adenyl-nucleotide exchange factor activity"/>
    <property type="evidence" value="ECO:0007669"/>
    <property type="project" value="InterPro"/>
</dbReference>
<keyword evidence="8" id="KW-0811">Translocation</keyword>
<evidence type="ECO:0000256" key="1">
    <source>
        <dbReference type="ARBA" id="ARBA00010588"/>
    </source>
</evidence>
<dbReference type="EMBL" id="MBFT01000643">
    <property type="protein sequence ID" value="PVU88266.1"/>
    <property type="molecule type" value="Genomic_DNA"/>
</dbReference>
<dbReference type="GO" id="GO:0015031">
    <property type="term" value="P:protein transport"/>
    <property type="evidence" value="ECO:0007669"/>
    <property type="project" value="UniProtKB-KW"/>
</dbReference>
<dbReference type="SUPFAM" id="SSF48371">
    <property type="entry name" value="ARM repeat"/>
    <property type="match status" value="1"/>
</dbReference>
<proteinExistence type="inferred from homology"/>
<evidence type="ECO:0000313" key="9">
    <source>
        <dbReference type="EMBL" id="PVU88266.1"/>
    </source>
</evidence>
<evidence type="ECO:0000256" key="6">
    <source>
        <dbReference type="ARBA" id="ARBA00022824"/>
    </source>
</evidence>
<dbReference type="PANTHER" id="PTHR19316">
    <property type="entry name" value="PROTEIN FOLDING REGULATOR"/>
    <property type="match status" value="1"/>
</dbReference>
<keyword evidence="7" id="KW-0653">Protein transport</keyword>
<keyword evidence="6" id="KW-0256">Endoplasmic reticulum</keyword>
<evidence type="ECO:0000313" key="10">
    <source>
        <dbReference type="Proteomes" id="UP000245699"/>
    </source>
</evidence>
<comment type="subunit">
    <text evidence="2">Interacts with KAR2.</text>
</comment>
<dbReference type="GO" id="GO:0005783">
    <property type="term" value="C:endoplasmic reticulum"/>
    <property type="evidence" value="ECO:0007669"/>
    <property type="project" value="InterPro"/>
</dbReference>
<evidence type="ECO:0000256" key="8">
    <source>
        <dbReference type="ARBA" id="ARBA00023010"/>
    </source>
</evidence>
<dbReference type="PANTHER" id="PTHR19316:SF18">
    <property type="entry name" value="HSP70-BINDING PROTEIN 1"/>
    <property type="match status" value="1"/>
</dbReference>
<dbReference type="OrthoDB" id="448649at2759"/>
<dbReference type="InterPro" id="IPR016024">
    <property type="entry name" value="ARM-type_fold"/>
</dbReference>
<evidence type="ECO:0000256" key="7">
    <source>
        <dbReference type="ARBA" id="ARBA00022927"/>
    </source>
</evidence>
<gene>
    <name evidence="9" type="ORF">BB559_005643</name>
</gene>
<keyword evidence="4" id="KW-0813">Transport</keyword>
<comment type="similarity">
    <text evidence="1">Belongs to the SIL1 family.</text>
</comment>
<reference evidence="9 10" key="1">
    <citation type="journal article" date="2018" name="MBio">
        <title>Comparative Genomics Reveals the Core Gene Toolbox for the Fungus-Insect Symbiosis.</title>
        <authorList>
            <person name="Wang Y."/>
            <person name="Stata M."/>
            <person name="Wang W."/>
            <person name="Stajich J.E."/>
            <person name="White M.M."/>
            <person name="Moncalvo J.M."/>
        </authorList>
    </citation>
    <scope>NUCLEOTIDE SEQUENCE [LARGE SCALE GENOMIC DNA]</scope>
    <source>
        <strain evidence="9 10">AUS-77-4</strain>
    </source>
</reference>
<protein>
    <recommendedName>
        <fullName evidence="3">Nucleotide exchange factor SIL1</fullName>
    </recommendedName>
</protein>
<evidence type="ECO:0000256" key="5">
    <source>
        <dbReference type="ARBA" id="ARBA00022729"/>
    </source>
</evidence>
<organism evidence="9 10">
    <name type="scientific">Furculomyces boomerangus</name>
    <dbReference type="NCBI Taxonomy" id="61424"/>
    <lineage>
        <taxon>Eukaryota</taxon>
        <taxon>Fungi</taxon>
        <taxon>Fungi incertae sedis</taxon>
        <taxon>Zoopagomycota</taxon>
        <taxon>Kickxellomycotina</taxon>
        <taxon>Harpellomycetes</taxon>
        <taxon>Harpellales</taxon>
        <taxon>Harpellaceae</taxon>
        <taxon>Furculomyces</taxon>
    </lineage>
</organism>
<evidence type="ECO:0000256" key="2">
    <source>
        <dbReference type="ARBA" id="ARBA00011799"/>
    </source>
</evidence>
<dbReference type="InterPro" id="IPR050693">
    <property type="entry name" value="Hsp70_NEF-Inhibitors"/>
</dbReference>
<dbReference type="STRING" id="61424.A0A2T9Y7G5"/>
<comment type="caution">
    <text evidence="9">The sequence shown here is derived from an EMBL/GenBank/DDBJ whole genome shotgun (WGS) entry which is preliminary data.</text>
</comment>
<accession>A0A2T9Y7G5</accession>
<evidence type="ECO:0000256" key="3">
    <source>
        <dbReference type="ARBA" id="ARBA00015352"/>
    </source>
</evidence>